<evidence type="ECO:0000313" key="2">
    <source>
        <dbReference type="EMBL" id="STO61188.1"/>
    </source>
</evidence>
<evidence type="ECO:0000256" key="1">
    <source>
        <dbReference type="SAM" id="MobiDB-lite"/>
    </source>
</evidence>
<feature type="region of interest" description="Disordered" evidence="1">
    <location>
        <begin position="21"/>
        <end position="51"/>
    </location>
</feature>
<sequence>MNLPKLLAKAWALTGLKNDIPDDRSSALSDERATYSDGFPSNHNDANRTRR</sequence>
<dbReference type="AlphaFoldDB" id="A0A377HY09"/>
<feature type="compositionally biased region" description="Basic and acidic residues" evidence="1">
    <location>
        <begin position="21"/>
        <end position="34"/>
    </location>
</feature>
<reference evidence="2 3" key="1">
    <citation type="submission" date="2018-06" db="EMBL/GenBank/DDBJ databases">
        <authorList>
            <consortium name="Pathogen Informatics"/>
            <person name="Doyle S."/>
        </authorList>
    </citation>
    <scope>NUCLEOTIDE SEQUENCE [LARGE SCALE GENOMIC DNA]</scope>
    <source>
        <strain evidence="2 3">NCTC11413</strain>
    </source>
</reference>
<dbReference type="RefSeq" id="WP_172459782.1">
    <property type="nucleotide sequence ID" value="NZ_UGGZ01000002.1"/>
</dbReference>
<evidence type="ECO:0000313" key="3">
    <source>
        <dbReference type="Proteomes" id="UP000254232"/>
    </source>
</evidence>
<dbReference type="Proteomes" id="UP000254232">
    <property type="component" value="Unassembled WGS sequence"/>
</dbReference>
<protein>
    <submittedName>
        <fullName evidence="2">Uncharacterized protein</fullName>
    </submittedName>
</protein>
<accession>A0A377HY09</accession>
<dbReference type="EMBL" id="UGGZ01000002">
    <property type="protein sequence ID" value="STO61188.1"/>
    <property type="molecule type" value="Genomic_DNA"/>
</dbReference>
<gene>
    <name evidence="2" type="ORF">NCTC11413_02548</name>
</gene>
<name>A0A377HY09_9PAST</name>
<organism evidence="2 3">
    <name type="scientific">Gallibacterium anatis</name>
    <dbReference type="NCBI Taxonomy" id="750"/>
    <lineage>
        <taxon>Bacteria</taxon>
        <taxon>Pseudomonadati</taxon>
        <taxon>Pseudomonadota</taxon>
        <taxon>Gammaproteobacteria</taxon>
        <taxon>Pasteurellales</taxon>
        <taxon>Pasteurellaceae</taxon>
        <taxon>Gallibacterium</taxon>
    </lineage>
</organism>
<proteinExistence type="predicted"/>